<reference evidence="8 9" key="1">
    <citation type="submission" date="2018-10" db="EMBL/GenBank/DDBJ databases">
        <title>Improved assembly of the deer mouse Peromyscus maniculatus genome.</title>
        <authorList>
            <person name="Lassance J.-M."/>
            <person name="Hoekstra H.E."/>
        </authorList>
    </citation>
    <scope>NUCLEOTIDE SEQUENCE [LARGE SCALE GENOMIC DNA]</scope>
</reference>
<proteinExistence type="predicted"/>
<feature type="domain" description="EGF-like" evidence="7">
    <location>
        <begin position="251"/>
        <end position="291"/>
    </location>
</feature>
<feature type="domain" description="EGF-like" evidence="7">
    <location>
        <begin position="168"/>
        <end position="205"/>
    </location>
</feature>
<keyword evidence="3" id="KW-0677">Repeat</keyword>
<dbReference type="Pfam" id="PF12947">
    <property type="entry name" value="EGF_3"/>
    <property type="match status" value="1"/>
</dbReference>
<dbReference type="CDD" id="cd00054">
    <property type="entry name" value="EGF_CA"/>
    <property type="match status" value="4"/>
</dbReference>
<evidence type="ECO:0000256" key="5">
    <source>
        <dbReference type="ARBA" id="ARBA00023180"/>
    </source>
</evidence>
<dbReference type="Proteomes" id="UP000694547">
    <property type="component" value="Chromosome 23"/>
</dbReference>
<sequence length="407" mass="44132">MMKEVDECAGDPLLCQGGTCVNTEGSYECHCPSGHELKDDCVNIDECTMSESLCPDGQCINVIGAFRCSCHTGFQSTPDGQGCVGETIPSLGCSLDYEVQYTNTEGNVQCSCWQGAQYKSMHSIVDVDECEDNLGICGEGQCTNMPGSYHCMCYDGFSASPDMKICVDLNECDMNPYLCLHGNCENTKGSFTCHCHLGYVIREGATGCSDVDECEFRRHSCDRHASCVNIPGSFSCRCHPGWGGDGFKCHDLDECAIQQHRCDPNANCLNTVGSYHCTCQPGFVGDGLFCEDKDECMENMGLCENGQCLNVPGGYHCECDMGFNLTKNQLACWGKSQPGPVQLSGHLCLQKAQGDKEAKPGSHKACPCQFKGQPSLQSCFLQILFILNPSLSQSANMESSSMPCARD</sequence>
<keyword evidence="2" id="KW-0732">Signal</keyword>
<feature type="domain" description="EGF-like" evidence="7">
    <location>
        <begin position="126"/>
        <end position="167"/>
    </location>
</feature>
<evidence type="ECO:0000256" key="4">
    <source>
        <dbReference type="ARBA" id="ARBA00023157"/>
    </source>
</evidence>
<dbReference type="InterPro" id="IPR000742">
    <property type="entry name" value="EGF"/>
</dbReference>
<dbReference type="PROSITE" id="PS00010">
    <property type="entry name" value="ASX_HYDROXYL"/>
    <property type="match status" value="7"/>
</dbReference>
<dbReference type="GO" id="GO:0005509">
    <property type="term" value="F:calcium ion binding"/>
    <property type="evidence" value="ECO:0007669"/>
    <property type="project" value="InterPro"/>
</dbReference>
<dbReference type="PANTHER" id="PTHR24034">
    <property type="entry name" value="EGF-LIKE DOMAIN-CONTAINING PROTEIN"/>
    <property type="match status" value="1"/>
</dbReference>
<name>A0A8C8UHI6_PERMB</name>
<evidence type="ECO:0000313" key="9">
    <source>
        <dbReference type="Proteomes" id="UP000694547"/>
    </source>
</evidence>
<dbReference type="PROSITE" id="PS01187">
    <property type="entry name" value="EGF_CA"/>
    <property type="match status" value="4"/>
</dbReference>
<reference evidence="8" key="3">
    <citation type="submission" date="2025-09" db="UniProtKB">
        <authorList>
            <consortium name="Ensembl"/>
        </authorList>
    </citation>
    <scope>IDENTIFICATION</scope>
</reference>
<dbReference type="InterPro" id="IPR018097">
    <property type="entry name" value="EGF_Ca-bd_CS"/>
</dbReference>
<dbReference type="FunFam" id="2.10.25.10:FF:000058">
    <property type="entry name" value="Fibrillin 2"/>
    <property type="match status" value="1"/>
</dbReference>
<dbReference type="Gene3D" id="2.10.25.10">
    <property type="entry name" value="Laminin"/>
    <property type="match status" value="7"/>
</dbReference>
<dbReference type="AlphaFoldDB" id="A0A8C8UHI6"/>
<evidence type="ECO:0000256" key="3">
    <source>
        <dbReference type="ARBA" id="ARBA00022737"/>
    </source>
</evidence>
<evidence type="ECO:0000256" key="1">
    <source>
        <dbReference type="ARBA" id="ARBA00022536"/>
    </source>
</evidence>
<dbReference type="SMART" id="SM00179">
    <property type="entry name" value="EGF_CA"/>
    <property type="match status" value="7"/>
</dbReference>
<comment type="caution">
    <text evidence="6">Lacks conserved residue(s) required for the propagation of feature annotation.</text>
</comment>
<protein>
    <recommendedName>
        <fullName evidence="7">EGF-like domain-containing protein</fullName>
    </recommendedName>
</protein>
<keyword evidence="1 6" id="KW-0245">EGF-like domain</keyword>
<dbReference type="SMART" id="SM00181">
    <property type="entry name" value="EGF"/>
    <property type="match status" value="7"/>
</dbReference>
<keyword evidence="4" id="KW-1015">Disulfide bond</keyword>
<evidence type="ECO:0000313" key="8">
    <source>
        <dbReference type="Ensembl" id="ENSPEMP00000029414.1"/>
    </source>
</evidence>
<evidence type="ECO:0000256" key="6">
    <source>
        <dbReference type="PROSITE-ProRule" id="PRU00076"/>
    </source>
</evidence>
<dbReference type="PROSITE" id="PS50026">
    <property type="entry name" value="EGF_3"/>
    <property type="match status" value="6"/>
</dbReference>
<dbReference type="PANTHER" id="PTHR24034:SF201">
    <property type="entry name" value="FIBRILLIN 3"/>
    <property type="match status" value="1"/>
</dbReference>
<dbReference type="Ensembl" id="ENSPEMT00000036073.1">
    <property type="protein sequence ID" value="ENSPEMP00000029414.1"/>
    <property type="gene ID" value="ENSPEMG00000030491.1"/>
</dbReference>
<reference evidence="8" key="2">
    <citation type="submission" date="2025-08" db="UniProtKB">
        <authorList>
            <consortium name="Ensembl"/>
        </authorList>
    </citation>
    <scope>IDENTIFICATION</scope>
</reference>
<dbReference type="InterPro" id="IPR024731">
    <property type="entry name" value="NELL2-like_EGF"/>
</dbReference>
<keyword evidence="9" id="KW-1185">Reference proteome</keyword>
<dbReference type="SUPFAM" id="SSF57184">
    <property type="entry name" value="Growth factor receptor domain"/>
    <property type="match status" value="2"/>
</dbReference>
<evidence type="ECO:0000259" key="7">
    <source>
        <dbReference type="PROSITE" id="PS50026"/>
    </source>
</evidence>
<organism evidence="8 9">
    <name type="scientific">Peromyscus maniculatus bairdii</name>
    <name type="common">Prairie deer mouse</name>
    <dbReference type="NCBI Taxonomy" id="230844"/>
    <lineage>
        <taxon>Eukaryota</taxon>
        <taxon>Metazoa</taxon>
        <taxon>Chordata</taxon>
        <taxon>Craniata</taxon>
        <taxon>Vertebrata</taxon>
        <taxon>Euteleostomi</taxon>
        <taxon>Mammalia</taxon>
        <taxon>Eutheria</taxon>
        <taxon>Euarchontoglires</taxon>
        <taxon>Glires</taxon>
        <taxon>Rodentia</taxon>
        <taxon>Myomorpha</taxon>
        <taxon>Muroidea</taxon>
        <taxon>Cricetidae</taxon>
        <taxon>Neotominae</taxon>
        <taxon>Peromyscus</taxon>
    </lineage>
</organism>
<dbReference type="FunFam" id="2.10.25.10:FF:000038">
    <property type="entry name" value="Fibrillin 2"/>
    <property type="match status" value="2"/>
</dbReference>
<feature type="domain" description="EGF-like" evidence="7">
    <location>
        <begin position="292"/>
        <end position="329"/>
    </location>
</feature>
<dbReference type="PROSITE" id="PS01186">
    <property type="entry name" value="EGF_2"/>
    <property type="match status" value="4"/>
</dbReference>
<keyword evidence="5" id="KW-0325">Glycoprotein</keyword>
<dbReference type="Pfam" id="PF07645">
    <property type="entry name" value="EGF_CA"/>
    <property type="match status" value="6"/>
</dbReference>
<evidence type="ECO:0000256" key="2">
    <source>
        <dbReference type="ARBA" id="ARBA00022729"/>
    </source>
</evidence>
<dbReference type="InterPro" id="IPR009030">
    <property type="entry name" value="Growth_fac_rcpt_cys_sf"/>
</dbReference>
<accession>A0A8C8UHI6</accession>
<dbReference type="InterPro" id="IPR000152">
    <property type="entry name" value="EGF-type_Asp/Asn_hydroxyl_site"/>
</dbReference>
<feature type="domain" description="EGF-like" evidence="7">
    <location>
        <begin position="4"/>
        <end position="42"/>
    </location>
</feature>
<feature type="domain" description="EGF-like" evidence="7">
    <location>
        <begin position="210"/>
        <end position="250"/>
    </location>
</feature>
<dbReference type="InterPro" id="IPR001881">
    <property type="entry name" value="EGF-like_Ca-bd_dom"/>
</dbReference>
<dbReference type="FunFam" id="2.10.25.10:FF:000071">
    <property type="entry name" value="Fibrillin 2"/>
    <property type="match status" value="1"/>
</dbReference>
<dbReference type="InterPro" id="IPR049883">
    <property type="entry name" value="NOTCH1_EGF-like"/>
</dbReference>
<dbReference type="GeneTree" id="ENSGT00950000183158"/>
<dbReference type="FunFam" id="2.10.25.10:FF:000003">
    <property type="entry name" value="fibrillin-1 isoform X1"/>
    <property type="match status" value="3"/>
</dbReference>
<dbReference type="InterPro" id="IPR050751">
    <property type="entry name" value="ECM_structural_protein"/>
</dbReference>
<dbReference type="SUPFAM" id="SSF57196">
    <property type="entry name" value="EGF/Laminin"/>
    <property type="match status" value="2"/>
</dbReference>